<proteinExistence type="inferred from homology"/>
<evidence type="ECO:0000256" key="8">
    <source>
        <dbReference type="ARBA" id="ARBA00023098"/>
    </source>
</evidence>
<organism evidence="11 12">
    <name type="scientific">Glossina brevipalpis</name>
    <dbReference type="NCBI Taxonomy" id="37001"/>
    <lineage>
        <taxon>Eukaryota</taxon>
        <taxon>Metazoa</taxon>
        <taxon>Ecdysozoa</taxon>
        <taxon>Arthropoda</taxon>
        <taxon>Hexapoda</taxon>
        <taxon>Insecta</taxon>
        <taxon>Pterygota</taxon>
        <taxon>Neoptera</taxon>
        <taxon>Endopterygota</taxon>
        <taxon>Diptera</taxon>
        <taxon>Brachycera</taxon>
        <taxon>Muscomorpha</taxon>
        <taxon>Hippoboscoidea</taxon>
        <taxon>Glossinidae</taxon>
        <taxon>Glossina</taxon>
    </lineage>
</organism>
<dbReference type="GO" id="GO:0006665">
    <property type="term" value="P:sphingolipid metabolic process"/>
    <property type="evidence" value="ECO:0007669"/>
    <property type="project" value="TreeGrafter"/>
</dbReference>
<dbReference type="GO" id="GO:0005794">
    <property type="term" value="C:Golgi apparatus"/>
    <property type="evidence" value="ECO:0007669"/>
    <property type="project" value="TreeGrafter"/>
</dbReference>
<evidence type="ECO:0000256" key="5">
    <source>
        <dbReference type="ARBA" id="ARBA00022824"/>
    </source>
</evidence>
<dbReference type="GO" id="GO:0016125">
    <property type="term" value="P:sterol metabolic process"/>
    <property type="evidence" value="ECO:0007669"/>
    <property type="project" value="UniProtKB-UniRule"/>
</dbReference>
<name>A0A1A9WBS0_9MUSC</name>
<reference evidence="11" key="2">
    <citation type="submission" date="2020-05" db="UniProtKB">
        <authorList>
            <consortium name="EnsemblMetazoa"/>
        </authorList>
    </citation>
    <scope>IDENTIFICATION</scope>
    <source>
        <strain evidence="11">IAEA</strain>
    </source>
</reference>
<comment type="subcellular location">
    <subcellularLocation>
        <location evidence="1 10">Endoplasmic reticulum membrane</location>
        <topology evidence="1 10">Multi-pass membrane protein</topology>
    </subcellularLocation>
</comment>
<feature type="transmembrane region" description="Helical" evidence="10">
    <location>
        <begin position="110"/>
        <end position="137"/>
    </location>
</feature>
<dbReference type="GO" id="GO:0032541">
    <property type="term" value="C:cortical endoplasmic reticulum"/>
    <property type="evidence" value="ECO:0007669"/>
    <property type="project" value="TreeGrafter"/>
</dbReference>
<dbReference type="Proteomes" id="UP000091820">
    <property type="component" value="Unassembled WGS sequence"/>
</dbReference>
<protein>
    <recommendedName>
        <fullName evidence="10">Protein ARV</fullName>
    </recommendedName>
</protein>
<dbReference type="STRING" id="37001.A0A1A9WBS0"/>
<evidence type="ECO:0000256" key="6">
    <source>
        <dbReference type="ARBA" id="ARBA00022989"/>
    </source>
</evidence>
<comment type="similarity">
    <text evidence="2 10">Belongs to the ARV1 family.</text>
</comment>
<evidence type="ECO:0000313" key="11">
    <source>
        <dbReference type="EnsemblMetazoa" id="GBRI013732-PA"/>
    </source>
</evidence>
<evidence type="ECO:0000256" key="2">
    <source>
        <dbReference type="ARBA" id="ARBA00009187"/>
    </source>
</evidence>
<comment type="function">
    <text evidence="10">Mediator of sterol homeostasis involved in sterol uptake, trafficking and distribution into membranes.</text>
</comment>
<keyword evidence="12" id="KW-1185">Reference proteome</keyword>
<evidence type="ECO:0000256" key="4">
    <source>
        <dbReference type="ARBA" id="ARBA00022692"/>
    </source>
</evidence>
<dbReference type="EnsemblMetazoa" id="GBRI013732-RA">
    <property type="protein sequence ID" value="GBRI013732-PA"/>
    <property type="gene ID" value="GBRI013732"/>
</dbReference>
<dbReference type="InterPro" id="IPR007290">
    <property type="entry name" value="Arv1"/>
</dbReference>
<evidence type="ECO:0000256" key="1">
    <source>
        <dbReference type="ARBA" id="ARBA00004477"/>
    </source>
</evidence>
<sequence>MASKQTFICVNCGCKVKELYKKYSNVVKTVNCEKCHKVVDKYVEFEPVIILLDTVLLSQQAYRHILYNRDFKLFWKLSLMLLLLESFALWREKREQSVLRQNTNTTYEQGFYICCFQNIIDNLLCTMLLFIITIMLHTKWVLDNGAKRFIITLLKANTLANFSKFFLLPIILWRENTTEFGINLHQIIVMGHQSCAQIFVYVIVSHLTKLRALIIIISTYFIKEFVLQHIMNVLEHQLVQ</sequence>
<keyword evidence="8 10" id="KW-0443">Lipid metabolism</keyword>
<dbReference type="GO" id="GO:0032366">
    <property type="term" value="P:intracellular sterol transport"/>
    <property type="evidence" value="ECO:0007669"/>
    <property type="project" value="UniProtKB-UniRule"/>
</dbReference>
<dbReference type="PANTHER" id="PTHR14467">
    <property type="entry name" value="ARV1"/>
    <property type="match status" value="1"/>
</dbReference>
<dbReference type="GO" id="GO:0097036">
    <property type="term" value="P:regulation of plasma membrane sterol distribution"/>
    <property type="evidence" value="ECO:0007669"/>
    <property type="project" value="UniProtKB-UniRule"/>
</dbReference>
<feature type="transmembrane region" description="Helical" evidence="10">
    <location>
        <begin position="149"/>
        <end position="173"/>
    </location>
</feature>
<dbReference type="PANTHER" id="PTHR14467:SF0">
    <property type="entry name" value="PROTEIN ARV1"/>
    <property type="match status" value="1"/>
</dbReference>
<dbReference type="VEuPathDB" id="VectorBase:GBRI013732"/>
<keyword evidence="4 10" id="KW-0812">Transmembrane</keyword>
<accession>A0A1A9WBS0</accession>
<keyword evidence="6 10" id="KW-1133">Transmembrane helix</keyword>
<evidence type="ECO:0000256" key="7">
    <source>
        <dbReference type="ARBA" id="ARBA00023055"/>
    </source>
</evidence>
<feature type="transmembrane region" description="Helical" evidence="10">
    <location>
        <begin position="198"/>
        <end position="222"/>
    </location>
</feature>
<reference evidence="12" key="1">
    <citation type="submission" date="2014-03" db="EMBL/GenBank/DDBJ databases">
        <authorList>
            <person name="Aksoy S."/>
            <person name="Warren W."/>
            <person name="Wilson R.K."/>
        </authorList>
    </citation>
    <scope>NUCLEOTIDE SEQUENCE [LARGE SCALE GENOMIC DNA]</scope>
    <source>
        <strain evidence="12">IAEA</strain>
    </source>
</reference>
<evidence type="ECO:0000256" key="10">
    <source>
        <dbReference type="RuleBase" id="RU368065"/>
    </source>
</evidence>
<evidence type="ECO:0000313" key="12">
    <source>
        <dbReference type="Proteomes" id="UP000091820"/>
    </source>
</evidence>
<dbReference type="AlphaFoldDB" id="A0A1A9WBS0"/>
<evidence type="ECO:0000256" key="9">
    <source>
        <dbReference type="ARBA" id="ARBA00023136"/>
    </source>
</evidence>
<dbReference type="Pfam" id="PF04161">
    <property type="entry name" value="Arv1"/>
    <property type="match status" value="1"/>
</dbReference>
<keyword evidence="9 10" id="KW-0472">Membrane</keyword>
<evidence type="ECO:0000256" key="3">
    <source>
        <dbReference type="ARBA" id="ARBA00022448"/>
    </source>
</evidence>
<dbReference type="GO" id="GO:0005789">
    <property type="term" value="C:endoplasmic reticulum membrane"/>
    <property type="evidence" value="ECO:0007669"/>
    <property type="project" value="UniProtKB-SubCell"/>
</dbReference>
<keyword evidence="3 10" id="KW-0813">Transport</keyword>
<keyword evidence="5 10" id="KW-0256">Endoplasmic reticulum</keyword>
<keyword evidence="7 10" id="KW-0445">Lipid transport</keyword>